<dbReference type="Proteomes" id="UP000521943">
    <property type="component" value="Unassembled WGS sequence"/>
</dbReference>
<evidence type="ECO:0000313" key="2">
    <source>
        <dbReference type="EMBL" id="KAF6744168.1"/>
    </source>
</evidence>
<protein>
    <submittedName>
        <fullName evidence="2">Uncharacterized protein</fullName>
    </submittedName>
</protein>
<dbReference type="EMBL" id="JACGCI010000126">
    <property type="protein sequence ID" value="KAF6744168.1"/>
    <property type="molecule type" value="Genomic_DNA"/>
</dbReference>
<gene>
    <name evidence="2" type="ORF">DFP72DRAFT_88044</name>
</gene>
<organism evidence="2 3">
    <name type="scientific">Ephemerocybe angulata</name>
    <dbReference type="NCBI Taxonomy" id="980116"/>
    <lineage>
        <taxon>Eukaryota</taxon>
        <taxon>Fungi</taxon>
        <taxon>Dikarya</taxon>
        <taxon>Basidiomycota</taxon>
        <taxon>Agaricomycotina</taxon>
        <taxon>Agaricomycetes</taxon>
        <taxon>Agaricomycetidae</taxon>
        <taxon>Agaricales</taxon>
        <taxon>Agaricineae</taxon>
        <taxon>Psathyrellaceae</taxon>
        <taxon>Ephemerocybe</taxon>
    </lineage>
</organism>
<evidence type="ECO:0000256" key="1">
    <source>
        <dbReference type="SAM" id="MobiDB-lite"/>
    </source>
</evidence>
<name>A0A8H6LUC3_9AGAR</name>
<sequence>MKAGEGKKKGRKIGRLGQPVLSLVPLRPNLLPIRSRRKGLARDKKQGRGEPWLGMNSHRVFALFFSGCERTPHMECPSRGTTEIQRPCSAAAILTTKTSRLLPSRFSADAYQGLSNTYKSNFRAQRQRKKIRERSHRSKLTLFLIVPVLTPRYTRVLLDLEEASASGLGPMASGSEDNEVGMSKGSKPRATSLSRVATPHGEISRRQ</sequence>
<reference evidence="2 3" key="1">
    <citation type="submission" date="2020-07" db="EMBL/GenBank/DDBJ databases">
        <title>Comparative genomics of pyrophilous fungi reveals a link between fire events and developmental genes.</title>
        <authorList>
            <consortium name="DOE Joint Genome Institute"/>
            <person name="Steindorff A.S."/>
            <person name="Carver A."/>
            <person name="Calhoun S."/>
            <person name="Stillman K."/>
            <person name="Liu H."/>
            <person name="Lipzen A."/>
            <person name="Pangilinan J."/>
            <person name="Labutti K."/>
            <person name="Bruns T.D."/>
            <person name="Grigoriev I.V."/>
        </authorList>
    </citation>
    <scope>NUCLEOTIDE SEQUENCE [LARGE SCALE GENOMIC DNA]</scope>
    <source>
        <strain evidence="2 3">CBS 144469</strain>
    </source>
</reference>
<dbReference type="AlphaFoldDB" id="A0A8H6LUC3"/>
<feature type="region of interest" description="Disordered" evidence="1">
    <location>
        <begin position="166"/>
        <end position="207"/>
    </location>
</feature>
<accession>A0A8H6LUC3</accession>
<proteinExistence type="predicted"/>
<keyword evidence="3" id="KW-1185">Reference proteome</keyword>
<evidence type="ECO:0000313" key="3">
    <source>
        <dbReference type="Proteomes" id="UP000521943"/>
    </source>
</evidence>
<comment type="caution">
    <text evidence="2">The sequence shown here is derived from an EMBL/GenBank/DDBJ whole genome shotgun (WGS) entry which is preliminary data.</text>
</comment>